<dbReference type="STRING" id="118168.MC7420_4995"/>
<proteinExistence type="predicted"/>
<dbReference type="EMBL" id="DS989862">
    <property type="protein sequence ID" value="EDX72722.1"/>
    <property type="molecule type" value="Genomic_DNA"/>
</dbReference>
<dbReference type="AlphaFoldDB" id="B4VZH4"/>
<evidence type="ECO:0000313" key="2">
    <source>
        <dbReference type="Proteomes" id="UP000003835"/>
    </source>
</evidence>
<protein>
    <submittedName>
        <fullName evidence="1">Uncharacterized protein</fullName>
    </submittedName>
</protein>
<organism evidence="1 2">
    <name type="scientific">Coleofasciculus chthonoplastes PCC 7420</name>
    <dbReference type="NCBI Taxonomy" id="118168"/>
    <lineage>
        <taxon>Bacteria</taxon>
        <taxon>Bacillati</taxon>
        <taxon>Cyanobacteriota</taxon>
        <taxon>Cyanophyceae</taxon>
        <taxon>Coleofasciculales</taxon>
        <taxon>Coleofasciculaceae</taxon>
        <taxon>Coleofasciculus</taxon>
    </lineage>
</organism>
<gene>
    <name evidence="1" type="ORF">MC7420_4995</name>
</gene>
<name>B4VZH4_9CYAN</name>
<keyword evidence="2" id="KW-1185">Reference proteome</keyword>
<evidence type="ECO:0000313" key="1">
    <source>
        <dbReference type="EMBL" id="EDX72722.1"/>
    </source>
</evidence>
<dbReference type="Proteomes" id="UP000003835">
    <property type="component" value="Unassembled WGS sequence"/>
</dbReference>
<dbReference type="HOGENOM" id="CLU_3198440_0_0_3"/>
<accession>B4VZH4</accession>
<reference evidence="1 2" key="1">
    <citation type="submission" date="2008-07" db="EMBL/GenBank/DDBJ databases">
        <authorList>
            <person name="Tandeau de Marsac N."/>
            <person name="Ferriera S."/>
            <person name="Johnson J."/>
            <person name="Kravitz S."/>
            <person name="Beeson K."/>
            <person name="Sutton G."/>
            <person name="Rogers Y.-H."/>
            <person name="Friedman R."/>
            <person name="Frazier M."/>
            <person name="Venter J.C."/>
        </authorList>
    </citation>
    <scope>NUCLEOTIDE SEQUENCE [LARGE SCALE GENOMIC DNA]</scope>
    <source>
        <strain evidence="1 2">PCC 7420</strain>
    </source>
</reference>
<sequence>MMKDRGIGAGLVTFRWNVTDLSWVRSRHFSARSAKALTTNSWHSI</sequence>